<dbReference type="EMBL" id="BAAAQY010000004">
    <property type="protein sequence ID" value="GAA2231359.1"/>
    <property type="molecule type" value="Genomic_DNA"/>
</dbReference>
<proteinExistence type="predicted"/>
<organism evidence="1 2">
    <name type="scientific">Herbiconiux moechotypicola</name>
    <dbReference type="NCBI Taxonomy" id="637393"/>
    <lineage>
        <taxon>Bacteria</taxon>
        <taxon>Bacillati</taxon>
        <taxon>Actinomycetota</taxon>
        <taxon>Actinomycetes</taxon>
        <taxon>Micrococcales</taxon>
        <taxon>Microbacteriaceae</taxon>
        <taxon>Herbiconiux</taxon>
    </lineage>
</organism>
<dbReference type="Proteomes" id="UP001500929">
    <property type="component" value="Unassembled WGS sequence"/>
</dbReference>
<comment type="caution">
    <text evidence="1">The sequence shown here is derived from an EMBL/GenBank/DDBJ whole genome shotgun (WGS) entry which is preliminary data.</text>
</comment>
<accession>A0ABN3DHD0</accession>
<evidence type="ECO:0000313" key="1">
    <source>
        <dbReference type="EMBL" id="GAA2231359.1"/>
    </source>
</evidence>
<name>A0ABN3DHD0_9MICO</name>
<sequence length="69" mass="6991">MVDVEADRGHVVAHGALGGEEVGGGGGGHRGACFRGSERMLGVERGVERVGLGAKEGGQWNSNCVARST</sequence>
<keyword evidence="2" id="KW-1185">Reference proteome</keyword>
<protein>
    <submittedName>
        <fullName evidence="1">Uncharacterized protein</fullName>
    </submittedName>
</protein>
<evidence type="ECO:0000313" key="2">
    <source>
        <dbReference type="Proteomes" id="UP001500929"/>
    </source>
</evidence>
<reference evidence="1 2" key="1">
    <citation type="journal article" date="2019" name="Int. J. Syst. Evol. Microbiol.">
        <title>The Global Catalogue of Microorganisms (GCM) 10K type strain sequencing project: providing services to taxonomists for standard genome sequencing and annotation.</title>
        <authorList>
            <consortium name="The Broad Institute Genomics Platform"/>
            <consortium name="The Broad Institute Genome Sequencing Center for Infectious Disease"/>
            <person name="Wu L."/>
            <person name="Ma J."/>
        </authorList>
    </citation>
    <scope>NUCLEOTIDE SEQUENCE [LARGE SCALE GENOMIC DNA]</scope>
    <source>
        <strain evidence="1 2">JCM 16117</strain>
    </source>
</reference>
<gene>
    <name evidence="1" type="ORF">GCM10009851_15270</name>
</gene>